<dbReference type="RefSeq" id="WP_139286196.1">
    <property type="nucleotide sequence ID" value="NZ_FNSA01000003.1"/>
</dbReference>
<dbReference type="Proteomes" id="UP000182241">
    <property type="component" value="Unassembled WGS sequence"/>
</dbReference>
<gene>
    <name evidence="1" type="ORF">SAMN04489793_3126</name>
</gene>
<proteinExistence type="predicted"/>
<sequence length="119" mass="13082">MSVTLDELVERIGNADWGRLPLHVAGRDGHFEVENRAYSPSRIGLDLFVPDLSSRAPLGVPFQWQGFTCWILDTDSPTPPRELYLPTLTTVLAAGDVAIVDRELLGPDWILGIAPLTTT</sequence>
<dbReference type="AlphaFoldDB" id="A0A1H4V3E9"/>
<organism evidence="1 2">
    <name type="scientific">Tsukamurella tyrosinosolvens</name>
    <dbReference type="NCBI Taxonomy" id="57704"/>
    <lineage>
        <taxon>Bacteria</taxon>
        <taxon>Bacillati</taxon>
        <taxon>Actinomycetota</taxon>
        <taxon>Actinomycetes</taxon>
        <taxon>Mycobacteriales</taxon>
        <taxon>Tsukamurellaceae</taxon>
        <taxon>Tsukamurella</taxon>
    </lineage>
</organism>
<accession>A0A1H4V3E9</accession>
<protein>
    <submittedName>
        <fullName evidence="1">Uncharacterized protein</fullName>
    </submittedName>
</protein>
<dbReference type="STRING" id="57704.SAMN04489793_3126"/>
<name>A0A1H4V3E9_TSUTY</name>
<keyword evidence="2" id="KW-1185">Reference proteome</keyword>
<dbReference type="EMBL" id="FNSA01000003">
    <property type="protein sequence ID" value="SEC75445.1"/>
    <property type="molecule type" value="Genomic_DNA"/>
</dbReference>
<reference evidence="2" key="1">
    <citation type="submission" date="2016-10" db="EMBL/GenBank/DDBJ databases">
        <authorList>
            <person name="Varghese N."/>
            <person name="Submissions S."/>
        </authorList>
    </citation>
    <scope>NUCLEOTIDE SEQUENCE [LARGE SCALE GENOMIC DNA]</scope>
    <source>
        <strain evidence="2">DSM 44234</strain>
    </source>
</reference>
<evidence type="ECO:0000313" key="2">
    <source>
        <dbReference type="Proteomes" id="UP000182241"/>
    </source>
</evidence>
<evidence type="ECO:0000313" key="1">
    <source>
        <dbReference type="EMBL" id="SEC75445.1"/>
    </source>
</evidence>